<evidence type="ECO:0000256" key="5">
    <source>
        <dbReference type="ARBA" id="ARBA00022857"/>
    </source>
</evidence>
<dbReference type="OrthoDB" id="272303at2759"/>
<accession>A0A835Y3I3</accession>
<dbReference type="AlphaFoldDB" id="A0A835Y3I3"/>
<keyword evidence="2" id="KW-0285">Flavoprotein</keyword>
<dbReference type="GO" id="GO:0050660">
    <property type="term" value="F:flavin adenine dinucleotide binding"/>
    <property type="evidence" value="ECO:0007669"/>
    <property type="project" value="InterPro"/>
</dbReference>
<evidence type="ECO:0000259" key="15">
    <source>
        <dbReference type="Pfam" id="PF01207"/>
    </source>
</evidence>
<dbReference type="SUPFAM" id="SSF51395">
    <property type="entry name" value="FMN-linked oxidoreductases"/>
    <property type="match status" value="1"/>
</dbReference>
<name>A0A835Y3I3_9CHLO</name>
<comment type="catalytic activity">
    <reaction evidence="11">
        <text>5,6-dihydrouridine(16) in tRNA + NADP(+) = uridine(16) in tRNA + NADPH + H(+)</text>
        <dbReference type="Rhea" id="RHEA:53376"/>
        <dbReference type="Rhea" id="RHEA-COMP:13543"/>
        <dbReference type="Rhea" id="RHEA-COMP:13544"/>
        <dbReference type="ChEBI" id="CHEBI:15378"/>
        <dbReference type="ChEBI" id="CHEBI:57783"/>
        <dbReference type="ChEBI" id="CHEBI:58349"/>
        <dbReference type="ChEBI" id="CHEBI:65315"/>
        <dbReference type="ChEBI" id="CHEBI:74443"/>
        <dbReference type="EC" id="1.3.1.88"/>
    </reaction>
    <physiologicalReaction direction="right-to-left" evidence="11">
        <dbReference type="Rhea" id="RHEA:53378"/>
    </physiologicalReaction>
</comment>
<evidence type="ECO:0000256" key="6">
    <source>
        <dbReference type="ARBA" id="ARBA00023002"/>
    </source>
</evidence>
<evidence type="ECO:0000256" key="2">
    <source>
        <dbReference type="ARBA" id="ARBA00022630"/>
    </source>
</evidence>
<dbReference type="InterPro" id="IPR013785">
    <property type="entry name" value="Aldolase_TIM"/>
</dbReference>
<reference evidence="16" key="1">
    <citation type="journal article" date="2020" name="bioRxiv">
        <title>Comparative genomics of Chlamydomonas.</title>
        <authorList>
            <person name="Craig R.J."/>
            <person name="Hasan A.R."/>
            <person name="Ness R.W."/>
            <person name="Keightley P.D."/>
        </authorList>
    </citation>
    <scope>NUCLEOTIDE SEQUENCE</scope>
    <source>
        <strain evidence="16">CCAP 11/70</strain>
    </source>
</reference>
<evidence type="ECO:0000313" key="16">
    <source>
        <dbReference type="EMBL" id="KAG2494549.1"/>
    </source>
</evidence>
<evidence type="ECO:0000256" key="7">
    <source>
        <dbReference type="ARBA" id="ARBA00023027"/>
    </source>
</evidence>
<dbReference type="PANTHER" id="PTHR11082">
    <property type="entry name" value="TRNA-DIHYDROURIDINE SYNTHASE"/>
    <property type="match status" value="1"/>
</dbReference>
<dbReference type="InterPro" id="IPR018517">
    <property type="entry name" value="tRNA_hU_synthase_CS"/>
</dbReference>
<evidence type="ECO:0000256" key="1">
    <source>
        <dbReference type="ARBA" id="ARBA00001917"/>
    </source>
</evidence>
<gene>
    <name evidence="16" type="ORF">HYH03_007316</name>
</gene>
<evidence type="ECO:0000256" key="11">
    <source>
        <dbReference type="ARBA" id="ARBA00047652"/>
    </source>
</evidence>
<dbReference type="Pfam" id="PF01207">
    <property type="entry name" value="Dus"/>
    <property type="match status" value="1"/>
</dbReference>
<evidence type="ECO:0000256" key="9">
    <source>
        <dbReference type="ARBA" id="ARBA00038890"/>
    </source>
</evidence>
<dbReference type="InterPro" id="IPR035587">
    <property type="entry name" value="DUS-like_FMN-bd"/>
</dbReference>
<evidence type="ECO:0000313" key="17">
    <source>
        <dbReference type="Proteomes" id="UP000612055"/>
    </source>
</evidence>
<evidence type="ECO:0000256" key="3">
    <source>
        <dbReference type="ARBA" id="ARBA00022643"/>
    </source>
</evidence>
<comment type="catalytic activity">
    <reaction evidence="10">
        <text>5,6-dihydrouridine(17) in tRNA + NAD(+) = uridine(17) in tRNA + NADH + H(+)</text>
        <dbReference type="Rhea" id="RHEA:53372"/>
        <dbReference type="Rhea" id="RHEA-COMP:13541"/>
        <dbReference type="Rhea" id="RHEA-COMP:13542"/>
        <dbReference type="ChEBI" id="CHEBI:15378"/>
        <dbReference type="ChEBI" id="CHEBI:57540"/>
        <dbReference type="ChEBI" id="CHEBI:57945"/>
        <dbReference type="ChEBI" id="CHEBI:65315"/>
        <dbReference type="ChEBI" id="CHEBI:74443"/>
        <dbReference type="EC" id="1.3.1.88"/>
    </reaction>
    <physiologicalReaction direction="right-to-left" evidence="10">
        <dbReference type="Rhea" id="RHEA:53374"/>
    </physiologicalReaction>
</comment>
<comment type="catalytic activity">
    <reaction evidence="12">
        <text>5,6-dihydrouridine(16) in tRNA + NAD(+) = uridine(16) in tRNA + NADH + H(+)</text>
        <dbReference type="Rhea" id="RHEA:53380"/>
        <dbReference type="Rhea" id="RHEA-COMP:13543"/>
        <dbReference type="Rhea" id="RHEA-COMP:13544"/>
        <dbReference type="ChEBI" id="CHEBI:15378"/>
        <dbReference type="ChEBI" id="CHEBI:57540"/>
        <dbReference type="ChEBI" id="CHEBI:57945"/>
        <dbReference type="ChEBI" id="CHEBI:65315"/>
        <dbReference type="ChEBI" id="CHEBI:74443"/>
        <dbReference type="EC" id="1.3.1.88"/>
    </reaction>
    <physiologicalReaction direction="right-to-left" evidence="12">
        <dbReference type="Rhea" id="RHEA:53382"/>
    </physiologicalReaction>
</comment>
<keyword evidence="6" id="KW-0560">Oxidoreductase</keyword>
<evidence type="ECO:0000256" key="12">
    <source>
        <dbReference type="ARBA" id="ARBA00048934"/>
    </source>
</evidence>
<evidence type="ECO:0000256" key="8">
    <source>
        <dbReference type="ARBA" id="ARBA00038313"/>
    </source>
</evidence>
<keyword evidence="4" id="KW-0819">tRNA processing</keyword>
<sequence length="410" mass="45316">MTVPAPPAQAAPAAACCAGAEAPQRVPHAEKAWEWFRSIGAPKYHVAPMVDQSELPFRMLCRDHGATCAYTPMLHARIFSQDKKYREEMLTTCPEDRPLFVQFCSNEPSHLLKAAKIVEAEEVCDAIDINFGCPQRIAKRGGYGAFLMDDLGKVEAMVRTLAQNLTKIPVTAKIRIFPDIAQTVAYARMVEAAGAYLVAVHGRLREQKDLGATRADWDHIRAVKQALSVPVLANGNIRHMGDVAACLAYTGCDGVLSAEGLLADPGLFAPHRVPLAVGDYEPTPLERLSLAEQYMAWVARHPVPMRMVRGHVHKMINDWLAEHTDLRERANRAPPSVEMFTGVVAEVRERQVASGRDYPEPLLTEAELAAMDKEEAKRSAIEEQERETERLAALEAEELIIDWSDMGCGC</sequence>
<keyword evidence="3" id="KW-0288">FMN</keyword>
<feature type="coiled-coil region" evidence="14">
    <location>
        <begin position="363"/>
        <end position="397"/>
    </location>
</feature>
<evidence type="ECO:0000256" key="4">
    <source>
        <dbReference type="ARBA" id="ARBA00022694"/>
    </source>
</evidence>
<protein>
    <recommendedName>
        <fullName evidence="9">tRNA-dihydrouridine(16/17) synthase [NAD(P)(+)]</fullName>
        <ecNumber evidence="9">1.3.1.88</ecNumber>
    </recommendedName>
</protein>
<proteinExistence type="inferred from homology"/>
<keyword evidence="17" id="KW-1185">Reference proteome</keyword>
<feature type="domain" description="DUS-like FMN-binding" evidence="15">
    <location>
        <begin position="46"/>
        <end position="332"/>
    </location>
</feature>
<keyword evidence="5" id="KW-0521">NADP</keyword>
<comment type="cofactor">
    <cofactor evidence="1">
        <name>FMN</name>
        <dbReference type="ChEBI" id="CHEBI:58210"/>
    </cofactor>
</comment>
<dbReference type="PROSITE" id="PS01136">
    <property type="entry name" value="UPF0034"/>
    <property type="match status" value="1"/>
</dbReference>
<dbReference type="EC" id="1.3.1.88" evidence="9"/>
<dbReference type="GO" id="GO:0017150">
    <property type="term" value="F:tRNA dihydrouridine synthase activity"/>
    <property type="evidence" value="ECO:0007669"/>
    <property type="project" value="InterPro"/>
</dbReference>
<organism evidence="16 17">
    <name type="scientific">Edaphochlamys debaryana</name>
    <dbReference type="NCBI Taxonomy" id="47281"/>
    <lineage>
        <taxon>Eukaryota</taxon>
        <taxon>Viridiplantae</taxon>
        <taxon>Chlorophyta</taxon>
        <taxon>core chlorophytes</taxon>
        <taxon>Chlorophyceae</taxon>
        <taxon>CS clade</taxon>
        <taxon>Chlamydomonadales</taxon>
        <taxon>Chlamydomonadales incertae sedis</taxon>
        <taxon>Edaphochlamys</taxon>
    </lineage>
</organism>
<dbReference type="PANTHER" id="PTHR11082:SF5">
    <property type="entry name" value="TRNA-DIHYDROURIDINE(16_17) SYNTHASE [NAD(P)(+)]-LIKE"/>
    <property type="match status" value="1"/>
</dbReference>
<keyword evidence="7" id="KW-0520">NAD</keyword>
<evidence type="ECO:0000256" key="13">
    <source>
        <dbReference type="ARBA" id="ARBA00049467"/>
    </source>
</evidence>
<comment type="caution">
    <text evidence="16">The sequence shown here is derived from an EMBL/GenBank/DDBJ whole genome shotgun (WGS) entry which is preliminary data.</text>
</comment>
<dbReference type="Proteomes" id="UP000612055">
    <property type="component" value="Unassembled WGS sequence"/>
</dbReference>
<evidence type="ECO:0000256" key="10">
    <source>
        <dbReference type="ARBA" id="ARBA00047287"/>
    </source>
</evidence>
<dbReference type="Gene3D" id="3.20.20.70">
    <property type="entry name" value="Aldolase class I"/>
    <property type="match status" value="1"/>
</dbReference>
<comment type="similarity">
    <text evidence="8">Belongs to the Dus family. Dus1 subfamily.</text>
</comment>
<dbReference type="EMBL" id="JAEHOE010000030">
    <property type="protein sequence ID" value="KAG2494549.1"/>
    <property type="molecule type" value="Genomic_DNA"/>
</dbReference>
<keyword evidence="14" id="KW-0175">Coiled coil</keyword>
<dbReference type="CDD" id="cd02801">
    <property type="entry name" value="DUS_like_FMN"/>
    <property type="match status" value="1"/>
</dbReference>
<evidence type="ECO:0000256" key="14">
    <source>
        <dbReference type="SAM" id="Coils"/>
    </source>
</evidence>
<comment type="catalytic activity">
    <reaction evidence="13">
        <text>5,6-dihydrouridine(17) in tRNA + NADP(+) = uridine(17) in tRNA + NADPH + H(+)</text>
        <dbReference type="Rhea" id="RHEA:53368"/>
        <dbReference type="Rhea" id="RHEA-COMP:13541"/>
        <dbReference type="Rhea" id="RHEA-COMP:13542"/>
        <dbReference type="ChEBI" id="CHEBI:15378"/>
        <dbReference type="ChEBI" id="CHEBI:57783"/>
        <dbReference type="ChEBI" id="CHEBI:58349"/>
        <dbReference type="ChEBI" id="CHEBI:65315"/>
        <dbReference type="ChEBI" id="CHEBI:74443"/>
        <dbReference type="EC" id="1.3.1.88"/>
    </reaction>
    <physiologicalReaction direction="right-to-left" evidence="13">
        <dbReference type="Rhea" id="RHEA:53370"/>
    </physiologicalReaction>
</comment>